<evidence type="ECO:0000313" key="5">
    <source>
        <dbReference type="EMBL" id="GAA3985369.1"/>
    </source>
</evidence>
<keyword evidence="2" id="KW-0472">Membrane</keyword>
<evidence type="ECO:0000259" key="4">
    <source>
        <dbReference type="Pfam" id="PF01103"/>
    </source>
</evidence>
<reference evidence="6" key="1">
    <citation type="journal article" date="2019" name="Int. J. Syst. Evol. Microbiol.">
        <title>The Global Catalogue of Microorganisms (GCM) 10K type strain sequencing project: providing services to taxonomists for standard genome sequencing and annotation.</title>
        <authorList>
            <consortium name="The Broad Institute Genomics Platform"/>
            <consortium name="The Broad Institute Genome Sequencing Center for Infectious Disease"/>
            <person name="Wu L."/>
            <person name="Ma J."/>
        </authorList>
    </citation>
    <scope>NUCLEOTIDE SEQUENCE [LARGE SCALE GENOMIC DNA]</scope>
    <source>
        <strain evidence="6">JCM 16601</strain>
    </source>
</reference>
<dbReference type="Proteomes" id="UP001500742">
    <property type="component" value="Unassembled WGS sequence"/>
</dbReference>
<evidence type="ECO:0000313" key="6">
    <source>
        <dbReference type="Proteomes" id="UP001500742"/>
    </source>
</evidence>
<organism evidence="5 6">
    <name type="scientific">Mucilaginibacter dorajii</name>
    <dbReference type="NCBI Taxonomy" id="692994"/>
    <lineage>
        <taxon>Bacteria</taxon>
        <taxon>Pseudomonadati</taxon>
        <taxon>Bacteroidota</taxon>
        <taxon>Sphingobacteriia</taxon>
        <taxon>Sphingobacteriales</taxon>
        <taxon>Sphingobacteriaceae</taxon>
        <taxon>Mucilaginibacter</taxon>
    </lineage>
</organism>
<feature type="signal peptide" evidence="3">
    <location>
        <begin position="1"/>
        <end position="19"/>
    </location>
</feature>
<evidence type="ECO:0000256" key="3">
    <source>
        <dbReference type="SAM" id="SignalP"/>
    </source>
</evidence>
<evidence type="ECO:0000256" key="1">
    <source>
        <dbReference type="ARBA" id="ARBA00004370"/>
    </source>
</evidence>
<proteinExistence type="predicted"/>
<dbReference type="Pfam" id="PF01103">
    <property type="entry name" value="Omp85"/>
    <property type="match status" value="1"/>
</dbReference>
<gene>
    <name evidence="5" type="ORF">GCM10022210_41840</name>
</gene>
<name>A0ABP7QN51_9SPHI</name>
<accession>A0ABP7QN51</accession>
<keyword evidence="6" id="KW-1185">Reference proteome</keyword>
<keyword evidence="3" id="KW-0732">Signal</keyword>
<comment type="caution">
    <text evidence="5">The sequence shown here is derived from an EMBL/GenBank/DDBJ whole genome shotgun (WGS) entry which is preliminary data.</text>
</comment>
<dbReference type="RefSeq" id="WP_259089202.1">
    <property type="nucleotide sequence ID" value="NZ_BAAAZC010000029.1"/>
</dbReference>
<dbReference type="EMBL" id="BAAAZC010000029">
    <property type="protein sequence ID" value="GAA3985369.1"/>
    <property type="molecule type" value="Genomic_DNA"/>
</dbReference>
<comment type="subcellular location">
    <subcellularLocation>
        <location evidence="1">Membrane</location>
    </subcellularLocation>
</comment>
<protein>
    <recommendedName>
        <fullName evidence="4">Bacterial surface antigen (D15) domain-containing protein</fullName>
    </recommendedName>
</protein>
<feature type="chain" id="PRO_5047005098" description="Bacterial surface antigen (D15) domain-containing protein" evidence="3">
    <location>
        <begin position="20"/>
        <end position="853"/>
    </location>
</feature>
<feature type="domain" description="Bacterial surface antigen (D15)" evidence="4">
    <location>
        <begin position="594"/>
        <end position="816"/>
    </location>
</feature>
<dbReference type="InterPro" id="IPR000184">
    <property type="entry name" value="Bac_surfAg_D15"/>
</dbReference>
<dbReference type="Gene3D" id="2.40.160.50">
    <property type="entry name" value="membrane protein fhac: a member of the omp85/tpsb transporter family"/>
    <property type="match status" value="1"/>
</dbReference>
<sequence>MKKVLLVLTIGLVSTLAKAQEGPITGVITQDSVEVRVHEQYDKVTGFHRWLFGENYRKEWGALTKLPVLRISQLHGGLTPEQLGGGFQTTSLRMVDPTGKEWVLRSVEKDPSKTLPEQLRQTFAADWELDAMSAQHPFSALIVPPLAIAAGVPHATPIIGVVSGDKNFGKYNATFAGKVCLFEEREPTGKSKNVQDVMQDLYDDNDNSFDSHAWLTARCLDLLVGDWDRHDDNWRFTKDKEDGKKVYTGIPRDRDQAFYINQGVLPSLASSQWLVPFLQGYGGEINDIRFSMWTSVFLDRYPSARMSYKDWMKIVNDFVAVETDDVLEQGLKRLPAASYKIRHDELFKQLKERRANIPAAMDYYYRFINRIIDIHTSNKNEQISITDAPDNGLNIAINKITKSGNVKDTIINANFDPAITKEIRIYTGEGSDRVILNNQSSPIKLRFVDSLGHKEYNIVKSKNKVPIYDRGDDIQVTGDKQNVSLHLSKDSSNTAYLPVNPINVWMPLADVGLNKDDGFILGAGFRFTHQNGFRKLPYNDMQQLLVSHSFSTKAFSLSYTGEWIHAFGQADFTINTLIKAPDNTINFFGRGNETQFDKSGDYVRYYRTRFNTYQLDPAFRWKGTKGTSFSIGPSLQYYHYNAEDNVGRFINNTSLIKSYDSLSVDKAKLHAGVVAIFTNDKRNNKMLPTSGTYLNVKVQGYAGLNNNSKSYLQVIPEFGVYQSLGSAVVLADRIGGGVTAGKSAFYQSLFLGGEGNLLGYRQFRFAGQHMAYNNFETRIRLTNISSYILPGELGLMGFYDTGRVWIKEESSDKWHNGVGGGLYFEPAGLTVVQLLAGHSEEGWYPYFSLNFRF</sequence>
<evidence type="ECO:0000256" key="2">
    <source>
        <dbReference type="ARBA" id="ARBA00023136"/>
    </source>
</evidence>